<organism evidence="7 8">
    <name type="scientific">Coptis chinensis</name>
    <dbReference type="NCBI Taxonomy" id="261450"/>
    <lineage>
        <taxon>Eukaryota</taxon>
        <taxon>Viridiplantae</taxon>
        <taxon>Streptophyta</taxon>
        <taxon>Embryophyta</taxon>
        <taxon>Tracheophyta</taxon>
        <taxon>Spermatophyta</taxon>
        <taxon>Magnoliopsida</taxon>
        <taxon>Ranunculales</taxon>
        <taxon>Ranunculaceae</taxon>
        <taxon>Coptidoideae</taxon>
        <taxon>Coptis</taxon>
    </lineage>
</organism>
<keyword evidence="5" id="KW-0812">Transmembrane</keyword>
<evidence type="ECO:0000256" key="4">
    <source>
        <dbReference type="SAM" id="MobiDB-lite"/>
    </source>
</evidence>
<sequence>MKKTSIANRDQSVDGENSDSDFEDDPKHKVQKEIPKPSEEDTKSSSFGEYRCNLKGLYNLINGIQDKINEHHLYLFRGTPFGSFFMLFYEKRFDRDSIVTKTTSSIISVIGTYSYEEDAFRIGDKLLKLSEKDIVLTFGLPLEGKMVQVFPRNTYKAPKSDFYLRNFEGEGVLQKSVMVDAIKNSLIRRDMYALGDFVKLVIMYMATTIFFPSAAGALSSSFIQHIDDFDTIKGICWPSVIQHDLMSRIRSHHSKPTKVIRCVLQLLVREATIEDNVSGELYRLRVAIGKLEFEKHVLLEQLILTQTENMELKKKIKESENDLSIREDMDKVLLGDDLVEKEKIRLSKRVTKRQHTDNVYFGSESKKSRTEYGKGKGIIDADHYETPVLDISKEKLKDVCKSPLWRYLNGDQKLVVKTFFNQATKSTSAWTSDDLTIKGFLLEDLMFNRFISDEIIDWFTSYLRENGTNNAKSKFFGAMCKTFVAQGNEKYVKILLEDVLEEVDDDIEFCFFPMNTLKTIKSKEGYHWTLLRLDWDTWE</sequence>
<dbReference type="PROSITE" id="PS50600">
    <property type="entry name" value="ULP_PROTEASE"/>
    <property type="match status" value="1"/>
</dbReference>
<keyword evidence="8" id="KW-1185">Reference proteome</keyword>
<keyword evidence="3" id="KW-0378">Hydrolase</keyword>
<dbReference type="InterPro" id="IPR038765">
    <property type="entry name" value="Papain-like_cys_pep_sf"/>
</dbReference>
<keyword evidence="5" id="KW-0472">Membrane</keyword>
<evidence type="ECO:0000313" key="8">
    <source>
        <dbReference type="Proteomes" id="UP000631114"/>
    </source>
</evidence>
<evidence type="ECO:0000313" key="7">
    <source>
        <dbReference type="EMBL" id="KAF9599063.1"/>
    </source>
</evidence>
<evidence type="ECO:0000259" key="6">
    <source>
        <dbReference type="PROSITE" id="PS50600"/>
    </source>
</evidence>
<gene>
    <name evidence="7" type="ORF">IFM89_033670</name>
</gene>
<accession>A0A835LKL2</accession>
<dbReference type="Proteomes" id="UP000631114">
    <property type="component" value="Unassembled WGS sequence"/>
</dbReference>
<evidence type="ECO:0000256" key="3">
    <source>
        <dbReference type="ARBA" id="ARBA00022801"/>
    </source>
</evidence>
<dbReference type="SUPFAM" id="SSF54001">
    <property type="entry name" value="Cysteine proteinases"/>
    <property type="match status" value="1"/>
</dbReference>
<feature type="region of interest" description="Disordered" evidence="4">
    <location>
        <begin position="1"/>
        <end position="46"/>
    </location>
</feature>
<dbReference type="AlphaFoldDB" id="A0A835LKL2"/>
<feature type="compositionally biased region" description="Polar residues" evidence="4">
    <location>
        <begin position="1"/>
        <end position="10"/>
    </location>
</feature>
<dbReference type="GO" id="GO:0006508">
    <property type="term" value="P:proteolysis"/>
    <property type="evidence" value="ECO:0007669"/>
    <property type="project" value="UniProtKB-KW"/>
</dbReference>
<keyword evidence="5" id="KW-1133">Transmembrane helix</keyword>
<evidence type="ECO:0000256" key="2">
    <source>
        <dbReference type="ARBA" id="ARBA00022670"/>
    </source>
</evidence>
<name>A0A835LKL2_9MAGN</name>
<dbReference type="EMBL" id="JADFTS010000007">
    <property type="protein sequence ID" value="KAF9599063.1"/>
    <property type="molecule type" value="Genomic_DNA"/>
</dbReference>
<comment type="similarity">
    <text evidence="1">Belongs to the peptidase C48 family.</text>
</comment>
<feature type="transmembrane region" description="Helical" evidence="5">
    <location>
        <begin position="197"/>
        <end position="218"/>
    </location>
</feature>
<evidence type="ECO:0000256" key="1">
    <source>
        <dbReference type="ARBA" id="ARBA00005234"/>
    </source>
</evidence>
<comment type="caution">
    <text evidence="7">The sequence shown here is derived from an EMBL/GenBank/DDBJ whole genome shotgun (WGS) entry which is preliminary data.</text>
</comment>
<protein>
    <recommendedName>
        <fullName evidence="6">Ubiquitin-like protease family profile domain-containing protein</fullName>
    </recommendedName>
</protein>
<feature type="domain" description="Ubiquitin-like protease family profile" evidence="6">
    <location>
        <begin position="435"/>
        <end position="539"/>
    </location>
</feature>
<evidence type="ECO:0000256" key="5">
    <source>
        <dbReference type="SAM" id="Phobius"/>
    </source>
</evidence>
<keyword evidence="2" id="KW-0645">Protease</keyword>
<dbReference type="Gene3D" id="3.40.395.10">
    <property type="entry name" value="Adenoviral Proteinase, Chain A"/>
    <property type="match status" value="1"/>
</dbReference>
<feature type="compositionally biased region" description="Basic and acidic residues" evidence="4">
    <location>
        <begin position="25"/>
        <end position="43"/>
    </location>
</feature>
<dbReference type="GO" id="GO:0008234">
    <property type="term" value="F:cysteine-type peptidase activity"/>
    <property type="evidence" value="ECO:0007669"/>
    <property type="project" value="InterPro"/>
</dbReference>
<proteinExistence type="inferred from homology"/>
<reference evidence="7 8" key="1">
    <citation type="submission" date="2020-10" db="EMBL/GenBank/DDBJ databases">
        <title>The Coptis chinensis genome and diversification of protoberbering-type alkaloids.</title>
        <authorList>
            <person name="Wang B."/>
            <person name="Shu S."/>
            <person name="Song C."/>
            <person name="Liu Y."/>
        </authorList>
    </citation>
    <scope>NUCLEOTIDE SEQUENCE [LARGE SCALE GENOMIC DNA]</scope>
    <source>
        <strain evidence="7">HL-2020</strain>
        <tissue evidence="7">Leaf</tissue>
    </source>
</reference>
<dbReference type="InterPro" id="IPR003653">
    <property type="entry name" value="Peptidase_C48_C"/>
</dbReference>